<keyword evidence="5" id="KW-0472">Membrane</keyword>
<comment type="similarity">
    <text evidence="2">Belongs to the VPS35 family.</text>
</comment>
<keyword evidence="7" id="KW-1185">Reference proteome</keyword>
<dbReference type="PANTHER" id="PTHR11099:SF0">
    <property type="entry name" value="VACUOLAR PROTEIN SORTING-ASSOCIATED PROTEIN 35"/>
    <property type="match status" value="1"/>
</dbReference>
<evidence type="ECO:0000313" key="6">
    <source>
        <dbReference type="EMBL" id="QQP54247.1"/>
    </source>
</evidence>
<evidence type="ECO:0000256" key="1">
    <source>
        <dbReference type="ARBA" id="ARBA00004170"/>
    </source>
</evidence>
<feature type="non-terminal residue" evidence="6">
    <location>
        <position position="1"/>
    </location>
</feature>
<reference evidence="7" key="1">
    <citation type="submission" date="2021-01" db="EMBL/GenBank/DDBJ databases">
        <title>Caligus Genome Assembly.</title>
        <authorList>
            <person name="Gallardo-Escarate C."/>
        </authorList>
    </citation>
    <scope>NUCLEOTIDE SEQUENCE [LARGE SCALE GENOMIC DNA]</scope>
</reference>
<dbReference type="Pfam" id="PF03635">
    <property type="entry name" value="Vps35"/>
    <property type="match status" value="1"/>
</dbReference>
<proteinExistence type="inferred from homology"/>
<evidence type="ECO:0000256" key="3">
    <source>
        <dbReference type="ARBA" id="ARBA00022448"/>
    </source>
</evidence>
<gene>
    <name evidence="6" type="ORF">FKW44_007023</name>
</gene>
<dbReference type="AlphaFoldDB" id="A0A7T8QT89"/>
<organism evidence="6 7">
    <name type="scientific">Caligus rogercresseyi</name>
    <name type="common">Sea louse</name>
    <dbReference type="NCBI Taxonomy" id="217165"/>
    <lineage>
        <taxon>Eukaryota</taxon>
        <taxon>Metazoa</taxon>
        <taxon>Ecdysozoa</taxon>
        <taxon>Arthropoda</taxon>
        <taxon>Crustacea</taxon>
        <taxon>Multicrustacea</taxon>
        <taxon>Hexanauplia</taxon>
        <taxon>Copepoda</taxon>
        <taxon>Siphonostomatoida</taxon>
        <taxon>Caligidae</taxon>
        <taxon>Caligus</taxon>
    </lineage>
</organism>
<keyword evidence="4" id="KW-0653">Protein transport</keyword>
<dbReference type="InterPro" id="IPR005378">
    <property type="entry name" value="Vps35"/>
</dbReference>
<evidence type="ECO:0000256" key="2">
    <source>
        <dbReference type="ARBA" id="ARBA00006536"/>
    </source>
</evidence>
<evidence type="ECO:0000313" key="7">
    <source>
        <dbReference type="Proteomes" id="UP000595437"/>
    </source>
</evidence>
<dbReference type="Proteomes" id="UP000595437">
    <property type="component" value="Chromosome 4"/>
</dbReference>
<sequence length="102" mass="11698">GKRVLDCLKKGIKIASQCIDSASRVQLFIELLNKYVYFFEKGNELISQDMIDELRSKIKEEIAAIEMDDEHDQLRLHFDNSLAHINLLFDKKKEEGGVVTSA</sequence>
<dbReference type="OrthoDB" id="6365700at2759"/>
<evidence type="ECO:0000256" key="5">
    <source>
        <dbReference type="ARBA" id="ARBA00023136"/>
    </source>
</evidence>
<dbReference type="GO" id="GO:0005770">
    <property type="term" value="C:late endosome"/>
    <property type="evidence" value="ECO:0007669"/>
    <property type="project" value="TreeGrafter"/>
</dbReference>
<name>A0A7T8QT89_CALRO</name>
<dbReference type="Gene3D" id="1.25.40.660">
    <property type="entry name" value="Vacuolar protein sorting-associated protein 35, helical subcomplex Vps35-C"/>
    <property type="match status" value="1"/>
</dbReference>
<dbReference type="EMBL" id="CP045893">
    <property type="protein sequence ID" value="QQP54247.1"/>
    <property type="molecule type" value="Genomic_DNA"/>
</dbReference>
<accession>A0A7T8QT89</accession>
<dbReference type="InterPro" id="IPR042491">
    <property type="entry name" value="Vps35_C"/>
</dbReference>
<dbReference type="PANTHER" id="PTHR11099">
    <property type="entry name" value="VACUOLAR SORTING PROTEIN 35"/>
    <property type="match status" value="1"/>
</dbReference>
<keyword evidence="3" id="KW-0813">Transport</keyword>
<comment type="subcellular location">
    <subcellularLocation>
        <location evidence="1">Membrane</location>
        <topology evidence="1">Peripheral membrane protein</topology>
    </subcellularLocation>
</comment>
<protein>
    <submittedName>
        <fullName evidence="6">Vacuolar protein sorting-associated protein 35</fullName>
    </submittedName>
</protein>
<dbReference type="GO" id="GO:0042147">
    <property type="term" value="P:retrograde transport, endosome to Golgi"/>
    <property type="evidence" value="ECO:0007669"/>
    <property type="project" value="InterPro"/>
</dbReference>
<dbReference type="GO" id="GO:0030906">
    <property type="term" value="C:retromer, cargo-selective complex"/>
    <property type="evidence" value="ECO:0007669"/>
    <property type="project" value="InterPro"/>
</dbReference>
<dbReference type="GO" id="GO:0005829">
    <property type="term" value="C:cytosol"/>
    <property type="evidence" value="ECO:0007669"/>
    <property type="project" value="GOC"/>
</dbReference>
<dbReference type="GO" id="GO:0006886">
    <property type="term" value="P:intracellular protein transport"/>
    <property type="evidence" value="ECO:0007669"/>
    <property type="project" value="TreeGrafter"/>
</dbReference>
<evidence type="ECO:0000256" key="4">
    <source>
        <dbReference type="ARBA" id="ARBA00022927"/>
    </source>
</evidence>